<dbReference type="Pfam" id="PF12680">
    <property type="entry name" value="SnoaL_2"/>
    <property type="match status" value="1"/>
</dbReference>
<dbReference type="EMBL" id="FQUH01000002">
    <property type="protein sequence ID" value="SHE57247.1"/>
    <property type="molecule type" value="Genomic_DNA"/>
</dbReference>
<feature type="domain" description="SnoaL-like" evidence="1">
    <location>
        <begin position="24"/>
        <end position="108"/>
    </location>
</feature>
<keyword evidence="3" id="KW-1185">Reference proteome</keyword>
<evidence type="ECO:0000313" key="2">
    <source>
        <dbReference type="EMBL" id="SHE57247.1"/>
    </source>
</evidence>
<dbReference type="RefSeq" id="WP_072955174.1">
    <property type="nucleotide sequence ID" value="NZ_FQUH01000002.1"/>
</dbReference>
<protein>
    <submittedName>
        <fullName evidence="2">SnoaL-like domain-containing protein</fullName>
    </submittedName>
</protein>
<reference evidence="3" key="1">
    <citation type="submission" date="2016-11" db="EMBL/GenBank/DDBJ databases">
        <authorList>
            <person name="Varghese N."/>
            <person name="Submissions S."/>
        </authorList>
    </citation>
    <scope>NUCLEOTIDE SEQUENCE [LARGE SCALE GENOMIC DNA]</scope>
    <source>
        <strain evidence="3">DSM 21264</strain>
    </source>
</reference>
<dbReference type="SUPFAM" id="SSF54427">
    <property type="entry name" value="NTF2-like"/>
    <property type="match status" value="1"/>
</dbReference>
<evidence type="ECO:0000259" key="1">
    <source>
        <dbReference type="Pfam" id="PF12680"/>
    </source>
</evidence>
<organism evidence="2 3">
    <name type="scientific">Vibrio gazogenes DSM 21264 = NBRC 103151</name>
    <dbReference type="NCBI Taxonomy" id="1123492"/>
    <lineage>
        <taxon>Bacteria</taxon>
        <taxon>Pseudomonadati</taxon>
        <taxon>Pseudomonadota</taxon>
        <taxon>Gammaproteobacteria</taxon>
        <taxon>Vibrionales</taxon>
        <taxon>Vibrionaceae</taxon>
        <taxon>Vibrio</taxon>
    </lineage>
</organism>
<evidence type="ECO:0000313" key="3">
    <source>
        <dbReference type="Proteomes" id="UP000184159"/>
    </source>
</evidence>
<dbReference type="InterPro" id="IPR032710">
    <property type="entry name" value="NTF2-like_dom_sf"/>
</dbReference>
<dbReference type="AlphaFoldDB" id="A0A1M4UKN2"/>
<sequence length="129" mass="14502">MHICQFVVHALAEVITSPTHEENVIRKYFSPNYHQVVNGNHLDFNHFLNHMALLKQEAQHIALTLIAAASEGDTVLTHHQVSAEKVDGTTVSFDVMAHFTVTDGQIIRCEELTRMLKGAESDQDLSCRH</sequence>
<name>A0A1M4UKN2_VIBGA</name>
<dbReference type="Gene3D" id="3.10.450.50">
    <property type="match status" value="1"/>
</dbReference>
<gene>
    <name evidence="2" type="ORF">SAMN02745781_00487</name>
</gene>
<proteinExistence type="predicted"/>
<accession>A0A1M4UKN2</accession>
<dbReference type="InterPro" id="IPR037401">
    <property type="entry name" value="SnoaL-like"/>
</dbReference>
<dbReference type="Proteomes" id="UP000184159">
    <property type="component" value="Unassembled WGS sequence"/>
</dbReference>